<feature type="region of interest" description="Disordered" evidence="1">
    <location>
        <begin position="75"/>
        <end position="110"/>
    </location>
</feature>
<feature type="region of interest" description="Disordered" evidence="1">
    <location>
        <begin position="126"/>
        <end position="182"/>
    </location>
</feature>
<feature type="compositionally biased region" description="Polar residues" evidence="1">
    <location>
        <begin position="75"/>
        <end position="89"/>
    </location>
</feature>
<gene>
    <name evidence="3" type="ORF">GDO78_012944</name>
</gene>
<dbReference type="OrthoDB" id="9908877at2759"/>
<feature type="compositionally biased region" description="Basic and acidic residues" evidence="1">
    <location>
        <begin position="142"/>
        <end position="166"/>
    </location>
</feature>
<sequence length="277" mass="31088">MSSSSIGGFVSDSDSGVSTCAPMKVFRPKTKSPQAPPASRDIIKKFSAKPQKPSEPVKADHSLVRENKTQIIQRNDNPVTRYSKSSINFNEKIPQGPTRARVHFEDESKEDAEFRYQERCLLERTQTTKMSTSIPPGPQIKQVERNTKSETTERSSLPREGEKPKSTDQQTTTLPHRRQPFPPNVAKKVLIDIPRGGLPSRHLPQIRVTPVIRDTTNKQFSPRNATSLDGITMSFTNSNHNWREQTQSITAMEEDERGHHSLSSLETLESGTTEGNI</sequence>
<organism evidence="3 4">
    <name type="scientific">Eleutherodactylus coqui</name>
    <name type="common">Puerto Rican coqui</name>
    <dbReference type="NCBI Taxonomy" id="57060"/>
    <lineage>
        <taxon>Eukaryota</taxon>
        <taxon>Metazoa</taxon>
        <taxon>Chordata</taxon>
        <taxon>Craniata</taxon>
        <taxon>Vertebrata</taxon>
        <taxon>Euteleostomi</taxon>
        <taxon>Amphibia</taxon>
        <taxon>Batrachia</taxon>
        <taxon>Anura</taxon>
        <taxon>Neobatrachia</taxon>
        <taxon>Hyloidea</taxon>
        <taxon>Eleutherodactylidae</taxon>
        <taxon>Eleutherodactylinae</taxon>
        <taxon>Eleutherodactylus</taxon>
        <taxon>Eleutherodactylus</taxon>
    </lineage>
</organism>
<feature type="region of interest" description="Disordered" evidence="1">
    <location>
        <begin position="1"/>
        <end position="40"/>
    </location>
</feature>
<name>A0A8J6EX66_ELECQ</name>
<dbReference type="Proteomes" id="UP000770717">
    <property type="component" value="Unassembled WGS sequence"/>
</dbReference>
<dbReference type="InterPro" id="IPR032756">
    <property type="entry name" value="DUF4685"/>
</dbReference>
<reference evidence="3" key="1">
    <citation type="thesis" date="2020" institute="ProQuest LLC" country="789 East Eisenhower Parkway, Ann Arbor, MI, USA">
        <title>Comparative Genomics and Chromosome Evolution.</title>
        <authorList>
            <person name="Mudd A.B."/>
        </authorList>
    </citation>
    <scope>NUCLEOTIDE SEQUENCE</scope>
    <source>
        <strain evidence="3">HN-11 Male</strain>
        <tissue evidence="3">Kidney and liver</tissue>
    </source>
</reference>
<feature type="region of interest" description="Disordered" evidence="1">
    <location>
        <begin position="252"/>
        <end position="277"/>
    </location>
</feature>
<evidence type="ECO:0000259" key="2">
    <source>
        <dbReference type="Pfam" id="PF15737"/>
    </source>
</evidence>
<dbReference type="Pfam" id="PF15737">
    <property type="entry name" value="DUF4685"/>
    <property type="match status" value="1"/>
</dbReference>
<evidence type="ECO:0000313" key="3">
    <source>
        <dbReference type="EMBL" id="KAG9477698.1"/>
    </source>
</evidence>
<accession>A0A8J6EX66</accession>
<proteinExistence type="predicted"/>
<dbReference type="AlphaFoldDB" id="A0A8J6EX66"/>
<protein>
    <recommendedName>
        <fullName evidence="2">DUF4685 domain-containing protein</fullName>
    </recommendedName>
</protein>
<feature type="compositionally biased region" description="Low complexity" evidence="1">
    <location>
        <begin position="261"/>
        <end position="277"/>
    </location>
</feature>
<evidence type="ECO:0000313" key="4">
    <source>
        <dbReference type="Proteomes" id="UP000770717"/>
    </source>
</evidence>
<feature type="compositionally biased region" description="Low complexity" evidence="1">
    <location>
        <begin position="1"/>
        <end position="18"/>
    </location>
</feature>
<keyword evidence="4" id="KW-1185">Reference proteome</keyword>
<evidence type="ECO:0000256" key="1">
    <source>
        <dbReference type="SAM" id="MobiDB-lite"/>
    </source>
</evidence>
<dbReference type="EMBL" id="WNTK01000009">
    <property type="protein sequence ID" value="KAG9477698.1"/>
    <property type="molecule type" value="Genomic_DNA"/>
</dbReference>
<feature type="domain" description="DUF4685" evidence="2">
    <location>
        <begin position="53"/>
        <end position="127"/>
    </location>
</feature>
<comment type="caution">
    <text evidence="3">The sequence shown here is derived from an EMBL/GenBank/DDBJ whole genome shotgun (WGS) entry which is preliminary data.</text>
</comment>